<reference evidence="2 3" key="1">
    <citation type="submission" date="2016-06" db="EMBL/GenBank/DDBJ databases">
        <title>Complete genome sequence of a deep-branching marine Gamma Proteobacterium Woeseia oceani type strain XK5.</title>
        <authorList>
            <person name="Mu D."/>
            <person name="Du Z."/>
        </authorList>
    </citation>
    <scope>NUCLEOTIDE SEQUENCE [LARGE SCALE GENOMIC DNA]</scope>
    <source>
        <strain evidence="2 3">XK5</strain>
    </source>
</reference>
<proteinExistence type="predicted"/>
<dbReference type="Proteomes" id="UP000092695">
    <property type="component" value="Chromosome"/>
</dbReference>
<dbReference type="SUPFAM" id="SSF55729">
    <property type="entry name" value="Acyl-CoA N-acyltransferases (Nat)"/>
    <property type="match status" value="1"/>
</dbReference>
<accession>A0A193LHW0</accession>
<gene>
    <name evidence="2" type="ORF">BA177_13175</name>
</gene>
<dbReference type="PANTHER" id="PTHR43792:SF1">
    <property type="entry name" value="N-ACETYLTRANSFERASE DOMAIN-CONTAINING PROTEIN"/>
    <property type="match status" value="1"/>
</dbReference>
<dbReference type="AlphaFoldDB" id="A0A193LHW0"/>
<dbReference type="STRING" id="1548547.BA177_13175"/>
<dbReference type="RefSeq" id="WP_068616937.1">
    <property type="nucleotide sequence ID" value="NZ_CP016268.1"/>
</dbReference>
<protein>
    <recommendedName>
        <fullName evidence="1">N-acetyltransferase domain-containing protein</fullName>
    </recommendedName>
</protein>
<dbReference type="EMBL" id="CP016268">
    <property type="protein sequence ID" value="ANO52023.1"/>
    <property type="molecule type" value="Genomic_DNA"/>
</dbReference>
<dbReference type="PROSITE" id="PS51186">
    <property type="entry name" value="GNAT"/>
    <property type="match status" value="1"/>
</dbReference>
<dbReference type="GO" id="GO:0016747">
    <property type="term" value="F:acyltransferase activity, transferring groups other than amino-acyl groups"/>
    <property type="evidence" value="ECO:0007669"/>
    <property type="project" value="InterPro"/>
</dbReference>
<organism evidence="2 3">
    <name type="scientific">Woeseia oceani</name>
    <dbReference type="NCBI Taxonomy" id="1548547"/>
    <lineage>
        <taxon>Bacteria</taxon>
        <taxon>Pseudomonadati</taxon>
        <taxon>Pseudomonadota</taxon>
        <taxon>Gammaproteobacteria</taxon>
        <taxon>Woeseiales</taxon>
        <taxon>Woeseiaceae</taxon>
        <taxon>Woeseia</taxon>
    </lineage>
</organism>
<keyword evidence="3" id="KW-1185">Reference proteome</keyword>
<evidence type="ECO:0000313" key="3">
    <source>
        <dbReference type="Proteomes" id="UP000092695"/>
    </source>
</evidence>
<dbReference type="InterPro" id="IPR016181">
    <property type="entry name" value="Acyl_CoA_acyltransferase"/>
</dbReference>
<sequence>MAKEAGRVVGETDRLVLRELSCADADLIHSVLNDPDFLRYVGDRGVRTAADAEAYIAERIAPGYREYGYGMYRVERKTDAVAVGICGLVRRAGLDAPDLGFAFLPAFRRQGFAAESAALVLRQARHHPDIEQVFALATPDNEPSNALLLRLGMRFDRRLTLAGNAAQLNLYVSREQSL</sequence>
<dbReference type="InterPro" id="IPR051531">
    <property type="entry name" value="N-acetyltransferase"/>
</dbReference>
<dbReference type="InterPro" id="IPR000182">
    <property type="entry name" value="GNAT_dom"/>
</dbReference>
<feature type="domain" description="N-acetyltransferase" evidence="1">
    <location>
        <begin position="15"/>
        <end position="173"/>
    </location>
</feature>
<evidence type="ECO:0000313" key="2">
    <source>
        <dbReference type="EMBL" id="ANO52023.1"/>
    </source>
</evidence>
<dbReference type="Pfam" id="PF13302">
    <property type="entry name" value="Acetyltransf_3"/>
    <property type="match status" value="1"/>
</dbReference>
<evidence type="ECO:0000259" key="1">
    <source>
        <dbReference type="PROSITE" id="PS51186"/>
    </source>
</evidence>
<dbReference type="PANTHER" id="PTHR43792">
    <property type="entry name" value="GNAT FAMILY, PUTATIVE (AFU_ORTHOLOGUE AFUA_3G00765)-RELATED-RELATED"/>
    <property type="match status" value="1"/>
</dbReference>
<name>A0A193LHW0_9GAMM</name>
<dbReference type="KEGG" id="woc:BA177_13175"/>
<dbReference type="OrthoDB" id="9798081at2"/>
<dbReference type="Gene3D" id="3.40.630.30">
    <property type="match status" value="1"/>
</dbReference>